<dbReference type="EMBL" id="GL377309">
    <property type="protein sequence ID" value="EFI94438.1"/>
    <property type="molecule type" value="Genomic_DNA"/>
</dbReference>
<dbReference type="OrthoDB" id="5823761at2759"/>
<dbReference type="OMA" id="NFDLAWP"/>
<evidence type="ECO:0000256" key="1">
    <source>
        <dbReference type="SAM" id="SignalP"/>
    </source>
</evidence>
<evidence type="ECO:0000313" key="3">
    <source>
        <dbReference type="Proteomes" id="UP000007431"/>
    </source>
</evidence>
<keyword evidence="3" id="KW-1185">Reference proteome</keyword>
<feature type="signal peptide" evidence="1">
    <location>
        <begin position="1"/>
        <end position="17"/>
    </location>
</feature>
<dbReference type="Proteomes" id="UP000007431">
    <property type="component" value="Unassembled WGS sequence"/>
</dbReference>
<dbReference type="InterPro" id="IPR036908">
    <property type="entry name" value="RlpA-like_sf"/>
</dbReference>
<dbReference type="CDD" id="cd22278">
    <property type="entry name" value="DPBB_GH45_endoglucanase"/>
    <property type="match status" value="1"/>
</dbReference>
<keyword evidence="1" id="KW-0732">Signal</keyword>
<dbReference type="GeneID" id="9591159"/>
<sequence length="225" mass="24155">MNLCLVLAVLAARLVDASDWIDYPNNGEATMTHYDLPKDYIASCGCVGGSTKYPTAALSQMAYGSSAAYGPACGRCFNLTLLNTYASNPPFFPDETKSIVIKITDKCPLTKDGWCSGTNDKTNHGGHQLNFDLAYPSDAIPDDFFPSNASYYGFTDFGVWNITYEVVTCEGNWAGFDDTSALGAVDYLGPESACCPVEPTGNSNDTCPSYSDHNGIACVDRLVFA</sequence>
<evidence type="ECO:0008006" key="4">
    <source>
        <dbReference type="Google" id="ProtNLM"/>
    </source>
</evidence>
<gene>
    <name evidence="2" type="ORF">SCHCODRAFT_58913</name>
</gene>
<dbReference type="Gene3D" id="2.40.40.10">
    <property type="entry name" value="RlpA-like domain"/>
    <property type="match status" value="1"/>
</dbReference>
<dbReference type="eggNOG" id="ENOG502S1DC">
    <property type="taxonomic scope" value="Eukaryota"/>
</dbReference>
<dbReference type="InParanoid" id="D8QBY7"/>
<dbReference type="SUPFAM" id="SSF50685">
    <property type="entry name" value="Barwin-like endoglucanases"/>
    <property type="match status" value="1"/>
</dbReference>
<dbReference type="AlphaFoldDB" id="D8QBY7"/>
<proteinExistence type="predicted"/>
<feature type="chain" id="PRO_5003120729" description="Expansin-like EG45 domain-containing protein" evidence="1">
    <location>
        <begin position="18"/>
        <end position="225"/>
    </location>
</feature>
<accession>D8QBY7</accession>
<evidence type="ECO:0000313" key="2">
    <source>
        <dbReference type="EMBL" id="EFI94438.1"/>
    </source>
</evidence>
<dbReference type="KEGG" id="scm:SCHCO_02634301"/>
<dbReference type="Pfam" id="PF22514">
    <property type="entry name" value="EXPB1_D1"/>
    <property type="match status" value="1"/>
</dbReference>
<dbReference type="VEuPathDB" id="FungiDB:SCHCODRAFT_02634301"/>
<dbReference type="HOGENOM" id="CLU_083686_0_0_1"/>
<reference evidence="2 3" key="1">
    <citation type="journal article" date="2010" name="Nat. Biotechnol.">
        <title>Genome sequence of the model mushroom Schizophyllum commune.</title>
        <authorList>
            <person name="Ohm R.A."/>
            <person name="de Jong J.F."/>
            <person name="Lugones L.G."/>
            <person name="Aerts A."/>
            <person name="Kothe E."/>
            <person name="Stajich J.E."/>
            <person name="de Vries R.P."/>
            <person name="Record E."/>
            <person name="Levasseur A."/>
            <person name="Baker S.E."/>
            <person name="Bartholomew K.A."/>
            <person name="Coutinho P.M."/>
            <person name="Erdmann S."/>
            <person name="Fowler T.J."/>
            <person name="Gathman A.C."/>
            <person name="Lombard V."/>
            <person name="Henrissat B."/>
            <person name="Knabe N."/>
            <person name="Kuees U."/>
            <person name="Lilly W.W."/>
            <person name="Lindquist E."/>
            <person name="Lucas S."/>
            <person name="Magnuson J.K."/>
            <person name="Piumi F."/>
            <person name="Raudaskoski M."/>
            <person name="Salamov A."/>
            <person name="Schmutz J."/>
            <person name="Schwarze F.W.M.R."/>
            <person name="vanKuyk P.A."/>
            <person name="Horton J.S."/>
            <person name="Grigoriev I.V."/>
            <person name="Woesten H.A.B."/>
        </authorList>
    </citation>
    <scope>NUCLEOTIDE SEQUENCE [LARGE SCALE GENOMIC DNA]</scope>
    <source>
        <strain evidence="3">H4-8 / FGSC 9210</strain>
    </source>
</reference>
<name>D8QBY7_SCHCM</name>
<organism evidence="3">
    <name type="scientific">Schizophyllum commune (strain H4-8 / FGSC 9210)</name>
    <name type="common">Split gill fungus</name>
    <dbReference type="NCBI Taxonomy" id="578458"/>
    <lineage>
        <taxon>Eukaryota</taxon>
        <taxon>Fungi</taxon>
        <taxon>Dikarya</taxon>
        <taxon>Basidiomycota</taxon>
        <taxon>Agaricomycotina</taxon>
        <taxon>Agaricomycetes</taxon>
        <taxon>Agaricomycetidae</taxon>
        <taxon>Agaricales</taxon>
        <taxon>Schizophyllaceae</taxon>
        <taxon>Schizophyllum</taxon>
    </lineage>
</organism>
<protein>
    <recommendedName>
        <fullName evidence="4">Expansin-like EG45 domain-containing protein</fullName>
    </recommendedName>
</protein>